<dbReference type="EMBL" id="BMOB01000003">
    <property type="protein sequence ID" value="GGI82862.1"/>
    <property type="molecule type" value="Genomic_DNA"/>
</dbReference>
<dbReference type="Proteomes" id="UP000630149">
    <property type="component" value="Unassembled WGS sequence"/>
</dbReference>
<evidence type="ECO:0000313" key="3">
    <source>
        <dbReference type="Proteomes" id="UP000630149"/>
    </source>
</evidence>
<evidence type="ECO:0008006" key="4">
    <source>
        <dbReference type="Google" id="ProtNLM"/>
    </source>
</evidence>
<dbReference type="Gene3D" id="3.40.50.10610">
    <property type="entry name" value="ABC-type transport auxiliary lipoprotein component"/>
    <property type="match status" value="1"/>
</dbReference>
<sequence length="203" mass="22446">MRLIGTVILVCVLSACAVKAPITNKYKLSEFSSKAVQIKHPSTSILVSEPVAMAGYETSQMLYVIKPFELSPFTKNAWIDAPAGMLFPLIVQSLQSSRYFYAVTSIPYADRSDYRLDTQLISLQQNFLCKPSVLDLIVKNVVTNVKINQVIASRIFTHHIPCPSESPYGGVLAANQASKLYTAELTEFVINTIDSDRGAHSRK</sequence>
<dbReference type="PROSITE" id="PS51257">
    <property type="entry name" value="PROKAR_LIPOPROTEIN"/>
    <property type="match status" value="1"/>
</dbReference>
<comment type="caution">
    <text evidence="2">The sequence shown here is derived from an EMBL/GenBank/DDBJ whole genome shotgun (WGS) entry which is preliminary data.</text>
</comment>
<feature type="chain" id="PRO_5037884864" description="Transport protein" evidence="1">
    <location>
        <begin position="21"/>
        <end position="203"/>
    </location>
</feature>
<protein>
    <recommendedName>
        <fullName evidence="4">Transport protein</fullName>
    </recommendedName>
</protein>
<keyword evidence="3" id="KW-1185">Reference proteome</keyword>
<reference evidence="2" key="2">
    <citation type="submission" date="2020-09" db="EMBL/GenBank/DDBJ databases">
        <authorList>
            <person name="Sun Q."/>
            <person name="Ohkuma M."/>
        </authorList>
    </citation>
    <scope>NUCLEOTIDE SEQUENCE</scope>
    <source>
        <strain evidence="2">JCM 13919</strain>
    </source>
</reference>
<dbReference type="SUPFAM" id="SSF159594">
    <property type="entry name" value="XCC0632-like"/>
    <property type="match status" value="1"/>
</dbReference>
<evidence type="ECO:0000256" key="1">
    <source>
        <dbReference type="SAM" id="SignalP"/>
    </source>
</evidence>
<evidence type="ECO:0000313" key="2">
    <source>
        <dbReference type="EMBL" id="GGI82862.1"/>
    </source>
</evidence>
<reference evidence="2" key="1">
    <citation type="journal article" date="2014" name="Int. J. Syst. Evol. Microbiol.">
        <title>Complete genome sequence of Corynebacterium casei LMG S-19264T (=DSM 44701T), isolated from a smear-ripened cheese.</title>
        <authorList>
            <consortium name="US DOE Joint Genome Institute (JGI-PGF)"/>
            <person name="Walter F."/>
            <person name="Albersmeier A."/>
            <person name="Kalinowski J."/>
            <person name="Ruckert C."/>
        </authorList>
    </citation>
    <scope>NUCLEOTIDE SEQUENCE</scope>
    <source>
        <strain evidence="2">JCM 13919</strain>
    </source>
</reference>
<dbReference type="AlphaFoldDB" id="A0A917NAA6"/>
<gene>
    <name evidence="2" type="ORF">GCM10007966_09290</name>
</gene>
<name>A0A917NAA6_9GAMM</name>
<accession>A0A917NAA6</accession>
<organism evidence="2 3">
    <name type="scientific">Legionella impletisoli</name>
    <dbReference type="NCBI Taxonomy" id="343510"/>
    <lineage>
        <taxon>Bacteria</taxon>
        <taxon>Pseudomonadati</taxon>
        <taxon>Pseudomonadota</taxon>
        <taxon>Gammaproteobacteria</taxon>
        <taxon>Legionellales</taxon>
        <taxon>Legionellaceae</taxon>
        <taxon>Legionella</taxon>
    </lineage>
</organism>
<keyword evidence="1" id="KW-0732">Signal</keyword>
<proteinExistence type="predicted"/>
<feature type="signal peptide" evidence="1">
    <location>
        <begin position="1"/>
        <end position="20"/>
    </location>
</feature>